<feature type="compositionally biased region" description="Basic residues" evidence="1">
    <location>
        <begin position="223"/>
        <end position="233"/>
    </location>
</feature>
<keyword evidence="3" id="KW-1185">Reference proteome</keyword>
<accession>A0ABP9XTI0</accession>
<proteinExistence type="predicted"/>
<protein>
    <submittedName>
        <fullName evidence="2">Uncharacterized protein</fullName>
    </submittedName>
</protein>
<sequence>MLQLHIPKSVAEAAVDSFRERTSFTLDQNAGYFQVDVSGTHIPVIEYNPLQPIHIATHIMINITDMYVYDSSFPFSNMDRIPPCHTGNAIPPRETRRTVIRDINLDTGDELEHEPRISNQASRKTSSSVRTVSLFPEALSPPGSSSPRAASVSQIARASSPIHEDSTNVRRSARLSSASGPSTDITTTAKRLSRISLTRTTGSSSFSKRTYSPESGEFNILPKKLRKRNINKS</sequence>
<evidence type="ECO:0000313" key="2">
    <source>
        <dbReference type="EMBL" id="GAA5798011.1"/>
    </source>
</evidence>
<dbReference type="Proteomes" id="UP001476247">
    <property type="component" value="Unassembled WGS sequence"/>
</dbReference>
<evidence type="ECO:0000256" key="1">
    <source>
        <dbReference type="SAM" id="MobiDB-lite"/>
    </source>
</evidence>
<feature type="compositionally biased region" description="Polar residues" evidence="1">
    <location>
        <begin position="174"/>
        <end position="213"/>
    </location>
</feature>
<name>A0ABP9XTI0_9FUNG</name>
<feature type="region of interest" description="Disordered" evidence="1">
    <location>
        <begin position="105"/>
        <end position="233"/>
    </location>
</feature>
<feature type="compositionally biased region" description="Low complexity" evidence="1">
    <location>
        <begin position="122"/>
        <end position="153"/>
    </location>
</feature>
<organism evidence="2 3">
    <name type="scientific">Helicostylum pulchrum</name>
    <dbReference type="NCBI Taxonomy" id="562976"/>
    <lineage>
        <taxon>Eukaryota</taxon>
        <taxon>Fungi</taxon>
        <taxon>Fungi incertae sedis</taxon>
        <taxon>Mucoromycota</taxon>
        <taxon>Mucoromycotina</taxon>
        <taxon>Mucoromycetes</taxon>
        <taxon>Mucorales</taxon>
        <taxon>Mucorineae</taxon>
        <taxon>Mucoraceae</taxon>
        <taxon>Helicostylum</taxon>
    </lineage>
</organism>
<gene>
    <name evidence="2" type="ORF">HPULCUR_003409</name>
</gene>
<evidence type="ECO:0000313" key="3">
    <source>
        <dbReference type="Proteomes" id="UP001476247"/>
    </source>
</evidence>
<comment type="caution">
    <text evidence="2">The sequence shown here is derived from an EMBL/GenBank/DDBJ whole genome shotgun (WGS) entry which is preliminary data.</text>
</comment>
<dbReference type="EMBL" id="BAABUJ010000009">
    <property type="protein sequence ID" value="GAA5798011.1"/>
    <property type="molecule type" value="Genomic_DNA"/>
</dbReference>
<reference evidence="2 3" key="1">
    <citation type="submission" date="2024-04" db="EMBL/GenBank/DDBJ databases">
        <title>genome sequences of Mucor flavus KT1a and Helicostylum pulchrum KT1b strains isolation_sourced from the surface of a dry-aged beef.</title>
        <authorList>
            <person name="Toyotome T."/>
            <person name="Hosono M."/>
            <person name="Torimaru M."/>
            <person name="Fukuda K."/>
            <person name="Mikami N."/>
        </authorList>
    </citation>
    <scope>NUCLEOTIDE SEQUENCE [LARGE SCALE GENOMIC DNA]</scope>
    <source>
        <strain evidence="2 3">KT1b</strain>
    </source>
</reference>